<dbReference type="GO" id="GO:0044877">
    <property type="term" value="F:protein-containing complex binding"/>
    <property type="evidence" value="ECO:0007669"/>
    <property type="project" value="TreeGrafter"/>
</dbReference>
<comment type="caution">
    <text evidence="3">The sequence shown here is derived from an EMBL/GenBank/DDBJ whole genome shotgun (WGS) entry which is preliminary data.</text>
</comment>
<feature type="region of interest" description="Disordered" evidence="1">
    <location>
        <begin position="1"/>
        <end position="21"/>
    </location>
</feature>
<dbReference type="PANTHER" id="PTHR12126">
    <property type="entry name" value="NADH-UBIQUINONE OXIDOREDUCTASE 39 KDA SUBUNIT-RELATED"/>
    <property type="match status" value="1"/>
</dbReference>
<dbReference type="STRING" id="1963.AQJ27_00360"/>
<accession>A0A250V6C7</accession>
<sequence>MTHSGDNGDNGDNGSVSAKEEPGMRVAVAGGTGVVGRHVVEELTAAGHHPVVLARSTGVDLVTGTGLHGALAGVDAVVDVTNVTTTSGKKAIAFFDRVAHTLQDAGEQAGVRHHVLLSIVGIDRVGLGYYQGKLRQEGVLKSGRTPWTVLRATQFHEFAQQTLDRVPGPLAVVPRMRTQPVAAREVAHHLVQLVSAPAQGMAPELAGPRVEQVVDMTGRLLRARHQHRLLLPVKMPGATGTAMTGDGLLPAGPGPRGSQTFDEWLTRHTAHHAHQGG</sequence>
<dbReference type="SUPFAM" id="SSF51735">
    <property type="entry name" value="NAD(P)-binding Rossmann-fold domains"/>
    <property type="match status" value="1"/>
</dbReference>
<organism evidence="3 4">
    <name type="scientific">Streptomyces olivochromogenes</name>
    <dbReference type="NCBI Taxonomy" id="1963"/>
    <lineage>
        <taxon>Bacteria</taxon>
        <taxon>Bacillati</taxon>
        <taxon>Actinomycetota</taxon>
        <taxon>Actinomycetes</taxon>
        <taxon>Kitasatosporales</taxon>
        <taxon>Streptomycetaceae</taxon>
        <taxon>Streptomyces</taxon>
    </lineage>
</organism>
<dbReference type="InterPro" id="IPR051207">
    <property type="entry name" value="ComplexI_NDUFA9_subunit"/>
</dbReference>
<feature type="domain" description="NAD(P)-binding" evidence="2">
    <location>
        <begin position="30"/>
        <end position="196"/>
    </location>
</feature>
<evidence type="ECO:0000256" key="1">
    <source>
        <dbReference type="SAM" id="MobiDB-lite"/>
    </source>
</evidence>
<reference evidence="4" key="1">
    <citation type="submission" date="2017-05" db="EMBL/GenBank/DDBJ databases">
        <title>Streptomyces olivochromogenes NBRC 3561 whole genome shotgun sequence.</title>
        <authorList>
            <person name="Dohra H."/>
            <person name="Kodani S."/>
        </authorList>
    </citation>
    <scope>NUCLEOTIDE SEQUENCE [LARGE SCALE GENOMIC DNA]</scope>
    <source>
        <strain evidence="4">NBRC 3561</strain>
    </source>
</reference>
<proteinExistence type="predicted"/>
<dbReference type="AlphaFoldDB" id="A0A250V6C7"/>
<dbReference type="EMBL" id="BDQI01000001">
    <property type="protein sequence ID" value="GAX49652.1"/>
    <property type="molecule type" value="Genomic_DNA"/>
</dbReference>
<dbReference type="Pfam" id="PF13460">
    <property type="entry name" value="NAD_binding_10"/>
    <property type="match status" value="1"/>
</dbReference>
<name>A0A250V6C7_STROL</name>
<evidence type="ECO:0000313" key="3">
    <source>
        <dbReference type="EMBL" id="GAX49652.1"/>
    </source>
</evidence>
<evidence type="ECO:0000259" key="2">
    <source>
        <dbReference type="Pfam" id="PF13460"/>
    </source>
</evidence>
<dbReference type="PANTHER" id="PTHR12126:SF11">
    <property type="entry name" value="NADH DEHYDROGENASE [UBIQUINONE] 1 ALPHA SUBCOMPLEX SUBUNIT 9, MITOCHONDRIAL"/>
    <property type="match status" value="1"/>
</dbReference>
<evidence type="ECO:0000313" key="4">
    <source>
        <dbReference type="Proteomes" id="UP000217446"/>
    </source>
</evidence>
<dbReference type="Gene3D" id="3.40.50.720">
    <property type="entry name" value="NAD(P)-binding Rossmann-like Domain"/>
    <property type="match status" value="1"/>
</dbReference>
<feature type="compositionally biased region" description="Low complexity" evidence="1">
    <location>
        <begin position="1"/>
        <end position="14"/>
    </location>
</feature>
<dbReference type="Proteomes" id="UP000217446">
    <property type="component" value="Unassembled WGS sequence"/>
</dbReference>
<dbReference type="InterPro" id="IPR016040">
    <property type="entry name" value="NAD(P)-bd_dom"/>
</dbReference>
<dbReference type="InterPro" id="IPR036291">
    <property type="entry name" value="NAD(P)-bd_dom_sf"/>
</dbReference>
<dbReference type="RefSeq" id="WP_235613429.1">
    <property type="nucleotide sequence ID" value="NZ_BDQI01000001.1"/>
</dbReference>
<gene>
    <name evidence="3" type="ORF">SO3561_01141</name>
</gene>
<protein>
    <submittedName>
        <fullName evidence="3">3-beta hydroxysteroid dehydrogenase</fullName>
    </submittedName>
</protein>
<keyword evidence="4" id="KW-1185">Reference proteome</keyword>